<dbReference type="KEGG" id="afla:FHG64_03865"/>
<dbReference type="Proteomes" id="UP000309016">
    <property type="component" value="Chromosome"/>
</dbReference>
<dbReference type="EMBL" id="CP040812">
    <property type="protein sequence ID" value="QCY68600.1"/>
    <property type="molecule type" value="Genomic_DNA"/>
</dbReference>
<dbReference type="SUPFAM" id="SSF52172">
    <property type="entry name" value="CheY-like"/>
    <property type="match status" value="1"/>
</dbReference>
<dbReference type="OrthoDB" id="9124519at2"/>
<gene>
    <name evidence="1" type="ORF">FHG64_03865</name>
</gene>
<sequence length="73" mass="8783">MTLYKEPLNILVVEDHLGDYILIEDYLTEEHPNLELTRAASFYEAREKLSPLQNLMLFYWIFPYPILPVRNRL</sequence>
<name>A0A5B7X034_9FLAO</name>
<evidence type="ECO:0008006" key="3">
    <source>
        <dbReference type="Google" id="ProtNLM"/>
    </source>
</evidence>
<proteinExistence type="predicted"/>
<evidence type="ECO:0000313" key="2">
    <source>
        <dbReference type="Proteomes" id="UP000309016"/>
    </source>
</evidence>
<organism evidence="1 2">
    <name type="scientific">Antarcticibacterium flavum</name>
    <dbReference type="NCBI Taxonomy" id="2058175"/>
    <lineage>
        <taxon>Bacteria</taxon>
        <taxon>Pseudomonadati</taxon>
        <taxon>Bacteroidota</taxon>
        <taxon>Flavobacteriia</taxon>
        <taxon>Flavobacteriales</taxon>
        <taxon>Flavobacteriaceae</taxon>
        <taxon>Antarcticibacterium</taxon>
    </lineage>
</organism>
<protein>
    <recommendedName>
        <fullName evidence="3">Response regulator</fullName>
    </recommendedName>
</protein>
<dbReference type="RefSeq" id="WP_139065186.1">
    <property type="nucleotide sequence ID" value="NZ_CP040812.1"/>
</dbReference>
<dbReference type="InterPro" id="IPR011006">
    <property type="entry name" value="CheY-like_superfamily"/>
</dbReference>
<accession>A0A5B7X034</accession>
<reference evidence="1 2" key="1">
    <citation type="submission" date="2019-06" db="EMBL/GenBank/DDBJ databases">
        <title>Complete genome sequence of Antarcticibacterium flavum KCTC 52984T from an Antarctic marine sediment.</title>
        <authorList>
            <person name="Lee Y.M."/>
            <person name="Shin S.C."/>
        </authorList>
    </citation>
    <scope>NUCLEOTIDE SEQUENCE [LARGE SCALE GENOMIC DNA]</scope>
    <source>
        <strain evidence="1 2">KCTC 52984</strain>
    </source>
</reference>
<keyword evidence="2" id="KW-1185">Reference proteome</keyword>
<dbReference type="AlphaFoldDB" id="A0A5B7X034"/>
<evidence type="ECO:0000313" key="1">
    <source>
        <dbReference type="EMBL" id="QCY68600.1"/>
    </source>
</evidence>